<reference evidence="1 2" key="1">
    <citation type="submission" date="2018-07" db="EMBL/GenBank/DDBJ databases">
        <title>Complete genome sequence of a Pseudomonas plecoglossicida strain pathogenic to the marine fish, Larimichthys crocea.</title>
        <authorList>
            <person name="Tao Z."/>
        </authorList>
    </citation>
    <scope>NUCLEOTIDE SEQUENCE [LARGE SCALE GENOMIC DNA]</scope>
    <source>
        <strain evidence="1 2">XSDHY-P</strain>
    </source>
</reference>
<dbReference type="AlphaFoldDB" id="A0AAD0QYM7"/>
<dbReference type="Proteomes" id="UP000256503">
    <property type="component" value="Chromosome"/>
</dbReference>
<evidence type="ECO:0000313" key="1">
    <source>
        <dbReference type="EMBL" id="AXM98049.1"/>
    </source>
</evidence>
<proteinExistence type="predicted"/>
<sequence length="77" mass="9039">MKLADAFANRDAEIKLLLKNNLLKYISPDKKDEYLKGIDEELRLVFNMPDEEFKATLEIIYGKDKTRKILDHLKAEI</sequence>
<gene>
    <name evidence="1" type="ORF">DVB73_20840</name>
</gene>
<evidence type="ECO:0000313" key="2">
    <source>
        <dbReference type="Proteomes" id="UP000256503"/>
    </source>
</evidence>
<organism evidence="1 2">
    <name type="scientific">Pseudomonas plecoglossicida</name>
    <dbReference type="NCBI Taxonomy" id="70775"/>
    <lineage>
        <taxon>Bacteria</taxon>
        <taxon>Pseudomonadati</taxon>
        <taxon>Pseudomonadota</taxon>
        <taxon>Gammaproteobacteria</taxon>
        <taxon>Pseudomonadales</taxon>
        <taxon>Pseudomonadaceae</taxon>
        <taxon>Pseudomonas</taxon>
    </lineage>
</organism>
<accession>A0AAD0QYM7</accession>
<name>A0AAD0QYM7_PSEDL</name>
<dbReference type="EMBL" id="CP031146">
    <property type="protein sequence ID" value="AXM98049.1"/>
    <property type="molecule type" value="Genomic_DNA"/>
</dbReference>
<protein>
    <submittedName>
        <fullName evidence="1">Uncharacterized protein</fullName>
    </submittedName>
</protein>